<protein>
    <recommendedName>
        <fullName evidence="4">VWFC domain-containing protein</fullName>
    </recommendedName>
</protein>
<organism evidence="5">
    <name type="scientific">Arion vulgaris</name>
    <dbReference type="NCBI Taxonomy" id="1028688"/>
    <lineage>
        <taxon>Eukaryota</taxon>
        <taxon>Metazoa</taxon>
        <taxon>Spiralia</taxon>
        <taxon>Lophotrochozoa</taxon>
        <taxon>Mollusca</taxon>
        <taxon>Gastropoda</taxon>
        <taxon>Heterobranchia</taxon>
        <taxon>Euthyneura</taxon>
        <taxon>Panpulmonata</taxon>
        <taxon>Eupulmonata</taxon>
        <taxon>Stylommatophora</taxon>
        <taxon>Helicina</taxon>
        <taxon>Arionoidea</taxon>
        <taxon>Arionidae</taxon>
        <taxon>Arion</taxon>
    </lineage>
</organism>
<dbReference type="SMART" id="SM00214">
    <property type="entry name" value="VWC"/>
    <property type="match status" value="1"/>
</dbReference>
<evidence type="ECO:0000256" key="2">
    <source>
        <dbReference type="ARBA" id="ARBA00022525"/>
    </source>
</evidence>
<dbReference type="PANTHER" id="PTHR46698">
    <property type="entry name" value="CROSSVEINLESS 2"/>
    <property type="match status" value="1"/>
</dbReference>
<comment type="subcellular location">
    <subcellularLocation>
        <location evidence="1">Secreted</location>
    </subcellularLocation>
</comment>
<proteinExistence type="predicted"/>
<keyword evidence="3" id="KW-0732">Signal</keyword>
<dbReference type="PROSITE" id="PS01208">
    <property type="entry name" value="VWFC_1"/>
    <property type="match status" value="1"/>
</dbReference>
<dbReference type="PANTHER" id="PTHR46698:SF4">
    <property type="entry name" value="CROSSVEINLESS 2"/>
    <property type="match status" value="1"/>
</dbReference>
<name>A0A0B6YX87_9EUPU</name>
<keyword evidence="2" id="KW-0964">Secreted</keyword>
<dbReference type="EMBL" id="HACG01013963">
    <property type="protein sequence ID" value="CEK60828.1"/>
    <property type="molecule type" value="Transcribed_RNA"/>
</dbReference>
<dbReference type="SUPFAM" id="SSF57603">
    <property type="entry name" value="FnI-like domain"/>
    <property type="match status" value="1"/>
</dbReference>
<evidence type="ECO:0000256" key="1">
    <source>
        <dbReference type="ARBA" id="ARBA00004613"/>
    </source>
</evidence>
<dbReference type="AlphaFoldDB" id="A0A0B6YX87"/>
<evidence type="ECO:0000313" key="5">
    <source>
        <dbReference type="EMBL" id="CEK60828.1"/>
    </source>
</evidence>
<dbReference type="PROSITE" id="PS50184">
    <property type="entry name" value="VWFC_2"/>
    <property type="match status" value="1"/>
</dbReference>
<dbReference type="GO" id="GO:0005576">
    <property type="term" value="C:extracellular region"/>
    <property type="evidence" value="ECO:0007669"/>
    <property type="project" value="UniProtKB-SubCell"/>
</dbReference>
<evidence type="ECO:0000256" key="3">
    <source>
        <dbReference type="ARBA" id="ARBA00022729"/>
    </source>
</evidence>
<dbReference type="Gene3D" id="6.20.200.20">
    <property type="match status" value="1"/>
</dbReference>
<feature type="non-terminal residue" evidence="5">
    <location>
        <position position="90"/>
    </location>
</feature>
<dbReference type="InterPro" id="IPR052424">
    <property type="entry name" value="Kielin_Chordin-BMP_Reg"/>
</dbReference>
<evidence type="ECO:0000259" key="4">
    <source>
        <dbReference type="PROSITE" id="PS50184"/>
    </source>
</evidence>
<accession>A0A0B6YX87</accession>
<feature type="domain" description="VWFC" evidence="4">
    <location>
        <begin position="19"/>
        <end position="79"/>
    </location>
</feature>
<gene>
    <name evidence="5" type="primary">ORF40486</name>
</gene>
<dbReference type="InterPro" id="IPR001007">
    <property type="entry name" value="VWF_dom"/>
</dbReference>
<reference evidence="5" key="1">
    <citation type="submission" date="2014-12" db="EMBL/GenBank/DDBJ databases">
        <title>Insight into the proteome of Arion vulgaris.</title>
        <authorList>
            <person name="Aradska J."/>
            <person name="Bulat T."/>
            <person name="Smidak R."/>
            <person name="Sarate P."/>
            <person name="Gangsoo J."/>
            <person name="Sialana F."/>
            <person name="Bilban M."/>
            <person name="Lubec G."/>
        </authorList>
    </citation>
    <scope>NUCLEOTIDE SEQUENCE</scope>
    <source>
        <tissue evidence="5">Skin</tissue>
    </source>
</reference>
<feature type="non-terminal residue" evidence="5">
    <location>
        <position position="1"/>
    </location>
</feature>
<dbReference type="Pfam" id="PF23334">
    <property type="entry name" value="VWC2L_2nd"/>
    <property type="match status" value="1"/>
</dbReference>
<sequence length="90" mass="9968">QVRCRYPVMLPDQCCPSCEGCDYKGKKILSGSDFRISDDPCTHCRCESGNVQCSLVECPSVKDCKSVIKPVSQCCPMCQDCGDRGHGEKW</sequence>